<dbReference type="PROSITE" id="PS50075">
    <property type="entry name" value="CARRIER"/>
    <property type="match status" value="1"/>
</dbReference>
<dbReference type="Pfam" id="PF00550">
    <property type="entry name" value="PP-binding"/>
    <property type="match status" value="1"/>
</dbReference>
<accession>A0A0X3UMA9</accession>
<keyword evidence="1" id="KW-0596">Phosphopantetheine</keyword>
<comment type="caution">
    <text evidence="4">The sequence shown here is derived from an EMBL/GenBank/DDBJ whole genome shotgun (WGS) entry which is preliminary data.</text>
</comment>
<organism evidence="4 5">
    <name type="scientific">Actinoplanes awajinensis subsp. mycoplanecinus</name>
    <dbReference type="NCBI Taxonomy" id="135947"/>
    <lineage>
        <taxon>Bacteria</taxon>
        <taxon>Bacillati</taxon>
        <taxon>Actinomycetota</taxon>
        <taxon>Actinomycetes</taxon>
        <taxon>Micromonosporales</taxon>
        <taxon>Micromonosporaceae</taxon>
        <taxon>Actinoplanes</taxon>
    </lineage>
</organism>
<feature type="domain" description="Carrier" evidence="3">
    <location>
        <begin position="8"/>
        <end position="85"/>
    </location>
</feature>
<evidence type="ECO:0000259" key="3">
    <source>
        <dbReference type="PROSITE" id="PS50075"/>
    </source>
</evidence>
<sequence length="90" mass="9723">MTFSPNQRAAGQLRPWLQDRVADFTDRDPATIDTAAPLADLGLDSVYALALCGEIEDHLGVSLEPTIVWDHPTIDALTEYLCGLPVEAGT</sequence>
<dbReference type="Gene3D" id="1.10.1200.10">
    <property type="entry name" value="ACP-like"/>
    <property type="match status" value="1"/>
</dbReference>
<dbReference type="SMART" id="SM00823">
    <property type="entry name" value="PKS_PP"/>
    <property type="match status" value="1"/>
</dbReference>
<name>A0A0X3UMA9_9ACTN</name>
<dbReference type="Proteomes" id="UP000053244">
    <property type="component" value="Unassembled WGS sequence"/>
</dbReference>
<dbReference type="InterPro" id="IPR036736">
    <property type="entry name" value="ACP-like_sf"/>
</dbReference>
<keyword evidence="2" id="KW-0597">Phosphoprotein</keyword>
<keyword evidence="5" id="KW-1185">Reference proteome</keyword>
<dbReference type="OrthoDB" id="9023404at2"/>
<dbReference type="SMART" id="SM01294">
    <property type="entry name" value="PKS_PP_betabranch"/>
    <property type="match status" value="1"/>
</dbReference>
<dbReference type="SUPFAM" id="SSF47336">
    <property type="entry name" value="ACP-like"/>
    <property type="match status" value="1"/>
</dbReference>
<dbReference type="RefSeq" id="WP_067691725.1">
    <property type="nucleotide sequence ID" value="NZ_LLZH01000134.1"/>
</dbReference>
<evidence type="ECO:0000256" key="1">
    <source>
        <dbReference type="ARBA" id="ARBA00022450"/>
    </source>
</evidence>
<reference evidence="4 5" key="1">
    <citation type="submission" date="2015-10" db="EMBL/GenBank/DDBJ databases">
        <authorList>
            <person name="Gilbert D.G."/>
        </authorList>
    </citation>
    <scope>NUCLEOTIDE SEQUENCE [LARGE SCALE GENOMIC DNA]</scope>
    <source>
        <strain evidence="4 5">NRRL B-16712</strain>
    </source>
</reference>
<dbReference type="InterPro" id="IPR020806">
    <property type="entry name" value="PKS_PP-bd"/>
</dbReference>
<evidence type="ECO:0000313" key="4">
    <source>
        <dbReference type="EMBL" id="KUL33779.1"/>
    </source>
</evidence>
<proteinExistence type="predicted"/>
<gene>
    <name evidence="4" type="ORF">ADL15_17450</name>
</gene>
<dbReference type="GO" id="GO:0031177">
    <property type="term" value="F:phosphopantetheine binding"/>
    <property type="evidence" value="ECO:0007669"/>
    <property type="project" value="InterPro"/>
</dbReference>
<protein>
    <recommendedName>
        <fullName evidence="3">Carrier domain-containing protein</fullName>
    </recommendedName>
</protein>
<dbReference type="InterPro" id="IPR009081">
    <property type="entry name" value="PP-bd_ACP"/>
</dbReference>
<evidence type="ECO:0000313" key="5">
    <source>
        <dbReference type="Proteomes" id="UP000053244"/>
    </source>
</evidence>
<dbReference type="AlphaFoldDB" id="A0A0X3UMA9"/>
<dbReference type="EMBL" id="LLZH01000134">
    <property type="protein sequence ID" value="KUL33779.1"/>
    <property type="molecule type" value="Genomic_DNA"/>
</dbReference>
<evidence type="ECO:0000256" key="2">
    <source>
        <dbReference type="ARBA" id="ARBA00022553"/>
    </source>
</evidence>